<accession>A0AAW5VRQ7</accession>
<dbReference type="Proteomes" id="UP001208540">
    <property type="component" value="Unassembled WGS sequence"/>
</dbReference>
<organism evidence="2 3">
    <name type="scientific">Leptospira soteropolitanensis</name>
    <dbReference type="NCBI Taxonomy" id="2950025"/>
    <lineage>
        <taxon>Bacteria</taxon>
        <taxon>Pseudomonadati</taxon>
        <taxon>Spirochaetota</taxon>
        <taxon>Spirochaetia</taxon>
        <taxon>Leptospirales</taxon>
        <taxon>Leptospiraceae</taxon>
        <taxon>Leptospira</taxon>
    </lineage>
</organism>
<dbReference type="RefSeq" id="WP_265353485.1">
    <property type="nucleotide sequence ID" value="NZ_JAMQPL010000024.1"/>
</dbReference>
<dbReference type="SUPFAM" id="SSF53335">
    <property type="entry name" value="S-adenosyl-L-methionine-dependent methyltransferases"/>
    <property type="match status" value="1"/>
</dbReference>
<dbReference type="InterPro" id="IPR029063">
    <property type="entry name" value="SAM-dependent_MTases_sf"/>
</dbReference>
<comment type="caution">
    <text evidence="2">The sequence shown here is derived from an EMBL/GenBank/DDBJ whole genome shotgun (WGS) entry which is preliminary data.</text>
</comment>
<dbReference type="AlphaFoldDB" id="A0AAW5VRQ7"/>
<reference evidence="2 4" key="1">
    <citation type="submission" date="2022-06" db="EMBL/GenBank/DDBJ databases">
        <title>Leptospira isolates from biofilms formed at urban environments.</title>
        <authorList>
            <person name="Ribeiro P.S."/>
            <person name="Sousa T."/>
            <person name="Carvalho N."/>
            <person name="Aburjaile F."/>
            <person name="Neves F."/>
            <person name="Oliveira D."/>
            <person name="Blanco L."/>
            <person name="Lima J."/>
            <person name="Costa F."/>
            <person name="Brenig B."/>
            <person name="Soares S."/>
            <person name="Ramos R."/>
            <person name="Goes-Neto A."/>
            <person name="Matiuzzi M."/>
            <person name="Azevedo V."/>
            <person name="Ristow P."/>
        </authorList>
    </citation>
    <scope>NUCLEOTIDE SEQUENCE</scope>
    <source>
        <strain evidence="1 4">VSF19</strain>
        <strain evidence="2">VSF20</strain>
    </source>
</reference>
<evidence type="ECO:0000313" key="3">
    <source>
        <dbReference type="Proteomes" id="UP001208540"/>
    </source>
</evidence>
<evidence type="ECO:0000313" key="4">
    <source>
        <dbReference type="Proteomes" id="UP001208912"/>
    </source>
</evidence>
<gene>
    <name evidence="1" type="ORF">ND861_18870</name>
    <name evidence="2" type="ORF">ND862_18850</name>
</gene>
<protein>
    <recommendedName>
        <fullName evidence="5">Site-specific DNA-methyltransferase (adenine-specific)</fullName>
    </recommendedName>
</protein>
<proteinExistence type="predicted"/>
<dbReference type="Gene3D" id="3.40.50.150">
    <property type="entry name" value="Vaccinia Virus protein VP39"/>
    <property type="match status" value="1"/>
</dbReference>
<dbReference type="EMBL" id="JAMQPM010000023">
    <property type="protein sequence ID" value="MCW7528428.1"/>
    <property type="molecule type" value="Genomic_DNA"/>
</dbReference>
<evidence type="ECO:0000313" key="2">
    <source>
        <dbReference type="EMBL" id="MCW7532283.1"/>
    </source>
</evidence>
<name>A0AAW5VRQ7_9LEPT</name>
<evidence type="ECO:0000313" key="1">
    <source>
        <dbReference type="EMBL" id="MCW7528428.1"/>
    </source>
</evidence>
<keyword evidence="4" id="KW-1185">Reference proteome</keyword>
<evidence type="ECO:0008006" key="5">
    <source>
        <dbReference type="Google" id="ProtNLM"/>
    </source>
</evidence>
<dbReference type="EMBL" id="JAMQPL010000024">
    <property type="protein sequence ID" value="MCW7532283.1"/>
    <property type="molecule type" value="Genomic_DNA"/>
</dbReference>
<dbReference type="Proteomes" id="UP001208912">
    <property type="component" value="Unassembled WGS sequence"/>
</dbReference>
<sequence length="909" mass="106514">MNKDLKNLREYVESESTERSKDHLIFPLFKNLFSSNKFKKEADANGADIYIEGRLLVELKTHEKDWLSAYYQSMHYKRRGLTYSTICIISHNFIGLWKLNQVPKGALELINNSDSTVAPSEIGKRNAKKTTKGLAKEILDSSYFLFDSKNSLYIDSQYLEFLDYLKNIDSERIQINPQNFLRTIGELKPFFRNSIDAIHCFYTMLPYWDTTSQVPFSRDSSPSIIWINGKNGTKASEEFTINPQHHQNFRKYVESRYVFTNDQIGINIDYYFSRFDEALAAHDSEYVKQHGIFFTDINLSKFALWFIREKFGEKKLSDKYIVFDPAGGSGNLISSWRRNHLKFKVVSELNPDLLKTIELRLKNDPIQIKQGYTVIPKTTENKGLNFLDKSAAEYYNIIKNYLSMDGKTIDKPFAFLLNPPYKNTREEEKFREKTSSNYLVNQQIIDLVKSDASKERFVHFLAQILEIAKIQKNEGIVDNPIIFIFSPTSWLIPRVGFKYFREVFDEYFKFEGGFFVTSSEFFEVDGKWPVSFTIWKYNYKKNNTNQVILSDYSDLKKTDLNINWDQDLKDLNKLISKIIRNKKKIDFGKNRHEIRDELPPILLSNGKSESYKMLNLYRSKTKDEENIPIISGWPLKDDRHSRIKAPHGYTDGDYIGFMDDLTPVRLRRSLDERFSNPQIQTVWFRLDTAVKDGNKCKIFSGPTDNRSYCAYNLPTAKILFLWYALGKITLNNSPLWANQMEIWFPNRQNSKLGSLIDLSFSYGLSENRCIVTKFEANNPAQNSPEIFIENPMCPINPDSFWSLNISDNIKDNTSLKLISSINELYEYWNSKYCKGQFIFNCGLKDEPYFSFFEYQDFVSPHSGLIQIRKFAELSNKKDLLDQFDIIKENTKNVREKFLTLLKEDFKYYD</sequence>